<feature type="region of interest" description="Disordered" evidence="1">
    <location>
        <begin position="14"/>
        <end position="46"/>
    </location>
</feature>
<accession>A0A6G0XC08</accession>
<dbReference type="AlphaFoldDB" id="A0A6G0XC08"/>
<gene>
    <name evidence="2" type="ORF">Ae201684_006655</name>
</gene>
<sequence>MVRLFTMRRCGSLLRRPQSSRQISSGARRAQGKGSDSHGGSSDEWMNRLDKMEKAYNKYTADMSKRSQGGEGDFMNSMYGFAAGAAIGYIGHWTMSSPDKTSFGPEFQGTMQEVKARLSSIQHAVDQLKSAPPKRQG</sequence>
<name>A0A6G0XC08_9STRA</name>
<dbReference type="Proteomes" id="UP000481153">
    <property type="component" value="Unassembled WGS sequence"/>
</dbReference>
<keyword evidence="3" id="KW-1185">Reference proteome</keyword>
<evidence type="ECO:0000313" key="2">
    <source>
        <dbReference type="EMBL" id="KAF0737495.1"/>
    </source>
</evidence>
<dbReference type="VEuPathDB" id="FungiDB:AeMF1_011419"/>
<protein>
    <submittedName>
        <fullName evidence="2">Uncharacterized protein</fullName>
    </submittedName>
</protein>
<evidence type="ECO:0000256" key="1">
    <source>
        <dbReference type="SAM" id="MobiDB-lite"/>
    </source>
</evidence>
<proteinExistence type="predicted"/>
<organism evidence="2 3">
    <name type="scientific">Aphanomyces euteiches</name>
    <dbReference type="NCBI Taxonomy" id="100861"/>
    <lineage>
        <taxon>Eukaryota</taxon>
        <taxon>Sar</taxon>
        <taxon>Stramenopiles</taxon>
        <taxon>Oomycota</taxon>
        <taxon>Saprolegniomycetes</taxon>
        <taxon>Saprolegniales</taxon>
        <taxon>Verrucalvaceae</taxon>
        <taxon>Aphanomyces</taxon>
    </lineage>
</organism>
<comment type="caution">
    <text evidence="2">The sequence shown here is derived from an EMBL/GenBank/DDBJ whole genome shotgun (WGS) entry which is preliminary data.</text>
</comment>
<feature type="compositionally biased region" description="Low complexity" evidence="1">
    <location>
        <begin position="32"/>
        <end position="43"/>
    </location>
</feature>
<reference evidence="2 3" key="1">
    <citation type="submission" date="2019-07" db="EMBL/GenBank/DDBJ databases">
        <title>Genomics analysis of Aphanomyces spp. identifies a new class of oomycete effector associated with host adaptation.</title>
        <authorList>
            <person name="Gaulin E."/>
        </authorList>
    </citation>
    <scope>NUCLEOTIDE SEQUENCE [LARGE SCALE GENOMIC DNA]</scope>
    <source>
        <strain evidence="2 3">ATCC 201684</strain>
    </source>
</reference>
<dbReference type="EMBL" id="VJMJ01000084">
    <property type="protein sequence ID" value="KAF0737495.1"/>
    <property type="molecule type" value="Genomic_DNA"/>
</dbReference>
<evidence type="ECO:0000313" key="3">
    <source>
        <dbReference type="Proteomes" id="UP000481153"/>
    </source>
</evidence>